<reference evidence="4 5" key="1">
    <citation type="submission" date="2022-05" db="EMBL/GenBank/DDBJ databases">
        <authorList>
            <consortium name="Genoscope - CEA"/>
            <person name="William W."/>
        </authorList>
    </citation>
    <scope>NUCLEOTIDE SEQUENCE [LARGE SCALE GENOMIC DNA]</scope>
</reference>
<dbReference type="AlphaFoldDB" id="A0AAU9VVH9"/>
<evidence type="ECO:0000313" key="4">
    <source>
        <dbReference type="EMBL" id="CAH3039260.1"/>
    </source>
</evidence>
<feature type="domain" description="Apextrin C-terminal" evidence="3">
    <location>
        <begin position="366"/>
        <end position="504"/>
    </location>
</feature>
<comment type="caution">
    <text evidence="4">The sequence shown here is derived from an EMBL/GenBank/DDBJ whole genome shotgun (WGS) entry which is preliminary data.</text>
</comment>
<feature type="transmembrane region" description="Helical" evidence="2">
    <location>
        <begin position="211"/>
        <end position="234"/>
    </location>
</feature>
<dbReference type="Pfam" id="PF16977">
    <property type="entry name" value="ApeC"/>
    <property type="match status" value="1"/>
</dbReference>
<organism evidence="4 5">
    <name type="scientific">Pocillopora meandrina</name>
    <dbReference type="NCBI Taxonomy" id="46732"/>
    <lineage>
        <taxon>Eukaryota</taxon>
        <taxon>Metazoa</taxon>
        <taxon>Cnidaria</taxon>
        <taxon>Anthozoa</taxon>
        <taxon>Hexacorallia</taxon>
        <taxon>Scleractinia</taxon>
        <taxon>Astrocoeniina</taxon>
        <taxon>Pocilloporidae</taxon>
        <taxon>Pocillopora</taxon>
    </lineage>
</organism>
<dbReference type="Proteomes" id="UP001159428">
    <property type="component" value="Unassembled WGS sequence"/>
</dbReference>
<keyword evidence="2" id="KW-0472">Membrane</keyword>
<evidence type="ECO:0000259" key="3">
    <source>
        <dbReference type="Pfam" id="PF16977"/>
    </source>
</evidence>
<keyword evidence="5" id="KW-1185">Reference proteome</keyword>
<accession>A0AAU9VVH9</accession>
<evidence type="ECO:0000313" key="5">
    <source>
        <dbReference type="Proteomes" id="UP001159428"/>
    </source>
</evidence>
<protein>
    <recommendedName>
        <fullName evidence="3">Apextrin C-terminal domain-containing protein</fullName>
    </recommendedName>
</protein>
<name>A0AAU9VVH9_9CNID</name>
<evidence type="ECO:0000256" key="2">
    <source>
        <dbReference type="SAM" id="Phobius"/>
    </source>
</evidence>
<dbReference type="InterPro" id="IPR031569">
    <property type="entry name" value="ApeC"/>
</dbReference>
<feature type="transmembrane region" description="Helical" evidence="2">
    <location>
        <begin position="21"/>
        <end position="41"/>
    </location>
</feature>
<feature type="compositionally biased region" description="Low complexity" evidence="1">
    <location>
        <begin position="159"/>
        <end position="168"/>
    </location>
</feature>
<keyword evidence="2" id="KW-0812">Transmembrane</keyword>
<dbReference type="PANTHER" id="PTHR19324:SF33">
    <property type="entry name" value="MUCIN-5AC"/>
    <property type="match status" value="1"/>
</dbReference>
<dbReference type="PANTHER" id="PTHR19324">
    <property type="entry name" value="PERFORIN-LIKE PROTEIN 1"/>
    <property type="match status" value="1"/>
</dbReference>
<gene>
    <name evidence="4" type="ORF">PMEA_00026242</name>
</gene>
<keyword evidence="2" id="KW-1133">Transmembrane helix</keyword>
<dbReference type="EMBL" id="CALNXJ010000005">
    <property type="protein sequence ID" value="CAH3039260.1"/>
    <property type="molecule type" value="Genomic_DNA"/>
</dbReference>
<feature type="region of interest" description="Disordered" evidence="1">
    <location>
        <begin position="159"/>
        <end position="203"/>
    </location>
</feature>
<proteinExistence type="predicted"/>
<evidence type="ECO:0000256" key="1">
    <source>
        <dbReference type="SAM" id="MobiDB-lite"/>
    </source>
</evidence>
<sequence length="521" mass="57707">MYSLNKTYCRTTWEAKIKKQNIILSRIASLLSTSLGLYFSFYCDFLGIKYFLATCPGQNCDSVCATFGFQCAKTGQSFPGSSALPIFESLGISCKTINGSEQYESEEHPCYFAESHVTKWVGVCVGFKGIPGTIDCHTANNTYIRRLCPCFDPTAALSPNISSKPPSKIKQERTGIPTGETKNTSSDNKEHSGANPPEQQIGTSGDADRTALIVVAVIAAVLVLCLLGLAVIFMRNKRKFISQKEDTDVYNEKLNVQFSKNKSDAVLSDTMDGLAVDNETDQENRNLIFPLILFYFRYASLIEKSTDNILYASVTEEKNICFVSGNNNHVYDSTKINIYNSNRVRRASIKISLLMYIINNSASSSWPAGSYALPMANSGCPNSSGFTWHTGHRTEELENDGNRNARSTSIHLKAKVGKPDITQHFCVKNSTATDKGKPKWPNGKYCIYKEGAFCPQEFYEGFVRWDDNNEKNGSNRNNKEGKLPAGVYNQDTLIYFCCKTTGSAGVWVHNLSRSPGCCVFA</sequence>